<reference evidence="2" key="1">
    <citation type="submission" date="2020-05" db="EMBL/GenBank/DDBJ databases">
        <title>Phylogenomic resolution of chytrid fungi.</title>
        <authorList>
            <person name="Stajich J.E."/>
            <person name="Amses K."/>
            <person name="Simmons R."/>
            <person name="Seto K."/>
            <person name="Myers J."/>
            <person name="Bonds A."/>
            <person name="Quandt C.A."/>
            <person name="Barry K."/>
            <person name="Liu P."/>
            <person name="Grigoriev I."/>
            <person name="Longcore J.E."/>
            <person name="James T.Y."/>
        </authorList>
    </citation>
    <scope>NUCLEOTIDE SEQUENCE</scope>
    <source>
        <strain evidence="2">JEL0379</strain>
    </source>
</reference>
<gene>
    <name evidence="2" type="ORF">HDU87_008360</name>
</gene>
<name>A0AAD5XJ24_9FUNG</name>
<evidence type="ECO:0000313" key="3">
    <source>
        <dbReference type="Proteomes" id="UP001212152"/>
    </source>
</evidence>
<sequence>MPGPTIITLLVLVLVALLQSNAAAAYSPPVCPTTDAWQAAMNTGNKGALDQIVDSICGTNNQAHLYAKIACGGSPTCTKYCFTCNATSTSCLADISPDGTVNNVKSCSSDVVVCRSSANCTTHGGNDNSGTCPVQNDAAALRVPLGLIAGALGVLGYSCN</sequence>
<protein>
    <submittedName>
        <fullName evidence="2">Uncharacterized protein</fullName>
    </submittedName>
</protein>
<organism evidence="2 3">
    <name type="scientific">Geranomyces variabilis</name>
    <dbReference type="NCBI Taxonomy" id="109894"/>
    <lineage>
        <taxon>Eukaryota</taxon>
        <taxon>Fungi</taxon>
        <taxon>Fungi incertae sedis</taxon>
        <taxon>Chytridiomycota</taxon>
        <taxon>Chytridiomycota incertae sedis</taxon>
        <taxon>Chytridiomycetes</taxon>
        <taxon>Spizellomycetales</taxon>
        <taxon>Powellomycetaceae</taxon>
        <taxon>Geranomyces</taxon>
    </lineage>
</organism>
<accession>A0AAD5XJ24</accession>
<proteinExistence type="predicted"/>
<evidence type="ECO:0000313" key="2">
    <source>
        <dbReference type="EMBL" id="KAJ3171334.1"/>
    </source>
</evidence>
<keyword evidence="3" id="KW-1185">Reference proteome</keyword>
<dbReference type="Proteomes" id="UP001212152">
    <property type="component" value="Unassembled WGS sequence"/>
</dbReference>
<feature type="chain" id="PRO_5042095956" evidence="1">
    <location>
        <begin position="26"/>
        <end position="160"/>
    </location>
</feature>
<comment type="caution">
    <text evidence="2">The sequence shown here is derived from an EMBL/GenBank/DDBJ whole genome shotgun (WGS) entry which is preliminary data.</text>
</comment>
<feature type="signal peptide" evidence="1">
    <location>
        <begin position="1"/>
        <end position="25"/>
    </location>
</feature>
<dbReference type="EMBL" id="JADGJQ010000087">
    <property type="protein sequence ID" value="KAJ3171334.1"/>
    <property type="molecule type" value="Genomic_DNA"/>
</dbReference>
<evidence type="ECO:0000256" key="1">
    <source>
        <dbReference type="SAM" id="SignalP"/>
    </source>
</evidence>
<dbReference type="AlphaFoldDB" id="A0AAD5XJ24"/>
<keyword evidence="1" id="KW-0732">Signal</keyword>